<feature type="region of interest" description="Disordered" evidence="1">
    <location>
        <begin position="20"/>
        <end position="46"/>
    </location>
</feature>
<protein>
    <submittedName>
        <fullName evidence="2">Uncharacterized protein</fullName>
    </submittedName>
</protein>
<evidence type="ECO:0000313" key="3">
    <source>
        <dbReference type="Proteomes" id="UP000019146"/>
    </source>
</evidence>
<organism evidence="2 3">
    <name type="scientific">Paraburkholderia caribensis MBA4</name>
    <dbReference type="NCBI Taxonomy" id="1323664"/>
    <lineage>
        <taxon>Bacteria</taxon>
        <taxon>Pseudomonadati</taxon>
        <taxon>Pseudomonadota</taxon>
        <taxon>Betaproteobacteria</taxon>
        <taxon>Burkholderiales</taxon>
        <taxon>Burkholderiaceae</taxon>
        <taxon>Paraburkholderia</taxon>
    </lineage>
</organism>
<gene>
    <name evidence="2" type="ORF">K788_0005727</name>
</gene>
<sequence length="46" mass="5517">MILHSESRFRWCSRAMRSVHRAKRAERREPAHPFHPPSRSPISSYD</sequence>
<proteinExistence type="predicted"/>
<accession>A0A0P0RDM5</accession>
<evidence type="ECO:0000313" key="2">
    <source>
        <dbReference type="EMBL" id="ALL66575.1"/>
    </source>
</evidence>
<name>A0A0P0RDM5_9BURK</name>
<dbReference type="EMBL" id="CP012747">
    <property type="protein sequence ID" value="ALL66575.1"/>
    <property type="molecule type" value="Genomic_DNA"/>
</dbReference>
<dbReference type="AlphaFoldDB" id="A0A0P0RDM5"/>
<evidence type="ECO:0000256" key="1">
    <source>
        <dbReference type="SAM" id="MobiDB-lite"/>
    </source>
</evidence>
<reference evidence="2 3" key="1">
    <citation type="journal article" date="2014" name="Genome Announc.">
        <title>Draft Genome Sequence of the Haloacid-Degrading Burkholderia caribensis Strain MBA4.</title>
        <authorList>
            <person name="Pan Y."/>
            <person name="Kong K.F."/>
            <person name="Tsang J.S."/>
        </authorList>
    </citation>
    <scope>NUCLEOTIDE SEQUENCE [LARGE SCALE GENOMIC DNA]</scope>
    <source>
        <strain evidence="2 3">MBA4</strain>
    </source>
</reference>
<dbReference type="KEGG" id="bcai:K788_0005727"/>
<dbReference type="Proteomes" id="UP000019146">
    <property type="component" value="Chromosome 2"/>
</dbReference>